<feature type="transmembrane region" description="Helical" evidence="8">
    <location>
        <begin position="74"/>
        <end position="94"/>
    </location>
</feature>
<dbReference type="InterPro" id="IPR000715">
    <property type="entry name" value="Glycosyl_transferase_4"/>
</dbReference>
<comment type="cofactor">
    <cofactor evidence="7">
        <name>Mg(2+)</name>
        <dbReference type="ChEBI" id="CHEBI:18420"/>
    </cofactor>
</comment>
<feature type="transmembrane region" description="Helical" evidence="8">
    <location>
        <begin position="155"/>
        <end position="173"/>
    </location>
</feature>
<evidence type="ECO:0000256" key="7">
    <source>
        <dbReference type="PIRSR" id="PIRSR600715-1"/>
    </source>
</evidence>
<dbReference type="PANTHER" id="PTHR22926:SF3">
    <property type="entry name" value="UNDECAPRENYL-PHOSPHATE ALPHA-N-ACETYLGLUCOSAMINYL 1-PHOSPHATE TRANSFERASE"/>
    <property type="match status" value="1"/>
</dbReference>
<accession>A0A0U5FV75</accession>
<evidence type="ECO:0000256" key="1">
    <source>
        <dbReference type="ARBA" id="ARBA00004651"/>
    </source>
</evidence>
<reference evidence="10 12" key="3">
    <citation type="journal article" date="2020" name="Int. J. Syst. Evol. Microbiol.">
        <title>Novel acetic acid bacteria from cider fermentations: Acetobacter conturbans sp. nov. and Acetobacter fallax sp. nov.</title>
        <authorList>
            <person name="Sombolestani A.S."/>
            <person name="Cleenwerck I."/>
            <person name="Cnockaert M."/>
            <person name="Borremans W."/>
            <person name="Wieme A.D."/>
            <person name="De Vuyst L."/>
            <person name="Vandamme P."/>
        </authorList>
    </citation>
    <scope>NUCLEOTIDE SEQUENCE [LARGE SCALE GENOMIC DNA]</scope>
    <source>
        <strain evidence="10 12">LMG 23848</strain>
    </source>
</reference>
<keyword evidence="7" id="KW-0460">Magnesium</keyword>
<dbReference type="AlphaFoldDB" id="A0A0U5FV75"/>
<gene>
    <name evidence="9" type="primary">tagO</name>
    <name evidence="9" type="ORF">AGA_596</name>
    <name evidence="10" type="ORF">GOB80_10640</name>
</gene>
<evidence type="ECO:0000256" key="3">
    <source>
        <dbReference type="ARBA" id="ARBA00022679"/>
    </source>
</evidence>
<protein>
    <submittedName>
        <fullName evidence="10">UDP-phosphate alpha-N-acetylglucosaminephosphotransferase</fullName>
    </submittedName>
    <submittedName>
        <fullName evidence="9">Undecaprenyl-phosphate alpha-N-acetylglucosaminephosphotransferase</fullName>
        <ecNumber evidence="9">2.7.8.-</ecNumber>
    </submittedName>
</protein>
<evidence type="ECO:0000256" key="8">
    <source>
        <dbReference type="SAM" id="Phobius"/>
    </source>
</evidence>
<dbReference type="GO" id="GO:0071555">
    <property type="term" value="P:cell wall organization"/>
    <property type="evidence" value="ECO:0007669"/>
    <property type="project" value="TreeGrafter"/>
</dbReference>
<dbReference type="EMBL" id="LN609302">
    <property type="protein sequence ID" value="CEF54122.1"/>
    <property type="molecule type" value="Genomic_DNA"/>
</dbReference>
<evidence type="ECO:0000256" key="2">
    <source>
        <dbReference type="ARBA" id="ARBA00022475"/>
    </source>
</evidence>
<dbReference type="Proteomes" id="UP000068250">
    <property type="component" value="Chromosome I"/>
</dbReference>
<sequence length="341" mass="36538">MFLPSYALAFFCLPCATLLSAIIVRSMVRLAILDHPDHRSAHTRPTPKGGGIGVMTTFGLFYPVLQAATGQMVLSFPFLMEACALVLLCGVSWLDDLYQWPPSIKLAAQIIAACLIVGGGIRLTWPTPLAGAAISILWLVFITNAVNFMDGLNGLIAGCLTCAAFVLALVAPFFGVPELFWPALLLAGCLLGFLPFNFPHARIFLGDVGSQGCGLLAGAAALYGASHTTQPSGWLLGPALLFPLIYDVLFTLVRRWSAGQSLVTAHRGHLYQVLHRSSLPITTISILEWGLTLWGGAIACLVAPQTHVWGSISGITLLILPQLVWTAWSVLRAHQGTIGKW</sequence>
<proteinExistence type="predicted"/>
<dbReference type="GO" id="GO:0016780">
    <property type="term" value="F:phosphotransferase activity, for other substituted phosphate groups"/>
    <property type="evidence" value="ECO:0007669"/>
    <property type="project" value="InterPro"/>
</dbReference>
<dbReference type="RefSeq" id="WP_083503514.1">
    <property type="nucleotide sequence ID" value="NZ_LN609302.1"/>
</dbReference>
<keyword evidence="7" id="KW-0479">Metal-binding</keyword>
<evidence type="ECO:0000313" key="11">
    <source>
        <dbReference type="Proteomes" id="UP000068250"/>
    </source>
</evidence>
<feature type="transmembrane region" description="Helical" evidence="8">
    <location>
        <begin position="49"/>
        <end position="68"/>
    </location>
</feature>
<dbReference type="EC" id="2.7.8.-" evidence="9"/>
<evidence type="ECO:0000256" key="4">
    <source>
        <dbReference type="ARBA" id="ARBA00022692"/>
    </source>
</evidence>
<feature type="transmembrane region" description="Helical" evidence="8">
    <location>
        <begin position="106"/>
        <end position="123"/>
    </location>
</feature>
<reference evidence="11" key="2">
    <citation type="submission" date="2014-09" db="EMBL/GenBank/DDBJ databases">
        <authorList>
            <person name="Illeghems K.G."/>
        </authorList>
    </citation>
    <scope>NUCLEOTIDE SEQUENCE [LARGE SCALE GENOMIC DNA]</scope>
    <source>
        <strain evidence="11">LMG 23848T</strain>
    </source>
</reference>
<keyword evidence="6 8" id="KW-0472">Membrane</keyword>
<feature type="transmembrane region" description="Helical" evidence="8">
    <location>
        <begin position="310"/>
        <end position="331"/>
    </location>
</feature>
<feature type="transmembrane region" description="Helical" evidence="8">
    <location>
        <begin position="6"/>
        <end position="28"/>
    </location>
</feature>
<keyword evidence="4 8" id="KW-0812">Transmembrane</keyword>
<keyword evidence="12" id="KW-1185">Reference proteome</keyword>
<feature type="transmembrane region" description="Helical" evidence="8">
    <location>
        <begin position="179"/>
        <end position="196"/>
    </location>
</feature>
<feature type="transmembrane region" description="Helical" evidence="8">
    <location>
        <begin position="129"/>
        <end position="148"/>
    </location>
</feature>
<comment type="subcellular location">
    <subcellularLocation>
        <location evidence="1">Cell membrane</location>
        <topology evidence="1">Multi-pass membrane protein</topology>
    </subcellularLocation>
</comment>
<feature type="transmembrane region" description="Helical" evidence="8">
    <location>
        <begin position="286"/>
        <end position="304"/>
    </location>
</feature>
<dbReference type="GO" id="GO:0009103">
    <property type="term" value="P:lipopolysaccharide biosynthetic process"/>
    <property type="evidence" value="ECO:0007669"/>
    <property type="project" value="TreeGrafter"/>
</dbReference>
<dbReference type="GO" id="GO:0044038">
    <property type="term" value="P:cell wall macromolecule biosynthetic process"/>
    <property type="evidence" value="ECO:0007669"/>
    <property type="project" value="TreeGrafter"/>
</dbReference>
<feature type="transmembrane region" description="Helical" evidence="8">
    <location>
        <begin position="235"/>
        <end position="253"/>
    </location>
</feature>
<keyword evidence="3 9" id="KW-0808">Transferase</keyword>
<dbReference type="GO" id="GO:0046872">
    <property type="term" value="F:metal ion binding"/>
    <property type="evidence" value="ECO:0007669"/>
    <property type="project" value="UniProtKB-KW"/>
</dbReference>
<name>A0A0U5FV75_9PROT</name>
<dbReference type="EMBL" id="WOTE01000006">
    <property type="protein sequence ID" value="NHO40126.1"/>
    <property type="molecule type" value="Genomic_DNA"/>
</dbReference>
<keyword evidence="2" id="KW-1003">Cell membrane</keyword>
<organism evidence="9 11">
    <name type="scientific">Acetobacter ghanensis</name>
    <dbReference type="NCBI Taxonomy" id="431306"/>
    <lineage>
        <taxon>Bacteria</taxon>
        <taxon>Pseudomonadati</taxon>
        <taxon>Pseudomonadota</taxon>
        <taxon>Alphaproteobacteria</taxon>
        <taxon>Acetobacterales</taxon>
        <taxon>Acetobacteraceae</taxon>
        <taxon>Acetobacter</taxon>
    </lineage>
</organism>
<feature type="binding site" evidence="7">
    <location>
        <position position="147"/>
    </location>
    <ligand>
        <name>Mg(2+)</name>
        <dbReference type="ChEBI" id="CHEBI:18420"/>
    </ligand>
</feature>
<evidence type="ECO:0000313" key="9">
    <source>
        <dbReference type="EMBL" id="CEF54122.1"/>
    </source>
</evidence>
<evidence type="ECO:0000313" key="10">
    <source>
        <dbReference type="EMBL" id="NHO40126.1"/>
    </source>
</evidence>
<feature type="transmembrane region" description="Helical" evidence="8">
    <location>
        <begin position="203"/>
        <end position="223"/>
    </location>
</feature>
<dbReference type="Pfam" id="PF00953">
    <property type="entry name" value="Glycos_transf_4"/>
    <property type="match status" value="1"/>
</dbReference>
<evidence type="ECO:0000256" key="5">
    <source>
        <dbReference type="ARBA" id="ARBA00022989"/>
    </source>
</evidence>
<dbReference type="PATRIC" id="fig|431306.5.peg.572"/>
<evidence type="ECO:0000313" key="12">
    <source>
        <dbReference type="Proteomes" id="UP000657200"/>
    </source>
</evidence>
<keyword evidence="5 8" id="KW-1133">Transmembrane helix</keyword>
<dbReference type="OrthoDB" id="9783652at2"/>
<dbReference type="GO" id="GO:0005886">
    <property type="term" value="C:plasma membrane"/>
    <property type="evidence" value="ECO:0007669"/>
    <property type="project" value="UniProtKB-SubCell"/>
</dbReference>
<dbReference type="STRING" id="431306.AGA_596"/>
<dbReference type="PANTHER" id="PTHR22926">
    <property type="entry name" value="PHOSPHO-N-ACETYLMURAMOYL-PENTAPEPTIDE-TRANSFERASE"/>
    <property type="match status" value="1"/>
</dbReference>
<dbReference type="Proteomes" id="UP000657200">
    <property type="component" value="Unassembled WGS sequence"/>
</dbReference>
<reference evidence="9" key="1">
    <citation type="submission" date="2014-09" db="EMBL/GenBank/DDBJ databases">
        <authorList>
            <person name="Magalhaes I.L.F."/>
            <person name="Oliveira U."/>
            <person name="Santos F.R."/>
            <person name="Vidigal T.H.D.A."/>
            <person name="Brescovit A.D."/>
            <person name="Santos A.J."/>
        </authorList>
    </citation>
    <scope>NUCLEOTIDE SEQUENCE</scope>
    <source>
        <strain evidence="9">LMG 23848T</strain>
    </source>
</reference>
<feature type="binding site" evidence="7">
    <location>
        <position position="207"/>
    </location>
    <ligand>
        <name>Mg(2+)</name>
        <dbReference type="ChEBI" id="CHEBI:18420"/>
    </ligand>
</feature>
<evidence type="ECO:0000256" key="6">
    <source>
        <dbReference type="ARBA" id="ARBA00023136"/>
    </source>
</evidence>